<dbReference type="RefSeq" id="WP_098039446.1">
    <property type="nucleotide sequence ID" value="NZ_LN867111.1"/>
</dbReference>
<protein>
    <submittedName>
        <fullName evidence="1">Uncharacterized protein</fullName>
    </submittedName>
</protein>
<evidence type="ECO:0000313" key="1">
    <source>
        <dbReference type="EMBL" id="CRX39582.1"/>
    </source>
</evidence>
<accession>A0A0H5DSC2</accession>
<reference evidence="2" key="1">
    <citation type="submission" date="2015-06" db="EMBL/GenBank/DDBJ databases">
        <authorList>
            <person name="Bertelli C."/>
        </authorList>
    </citation>
    <scope>NUCLEOTIDE SEQUENCE [LARGE SCALE GENOMIC DNA]</scope>
    <source>
        <strain evidence="2">CRIB-30</strain>
        <plasmid evidence="2">1</plasmid>
    </source>
</reference>
<dbReference type="EMBL" id="LN867111">
    <property type="protein sequence ID" value="CRX39582.1"/>
    <property type="molecule type" value="Genomic_DNA"/>
</dbReference>
<keyword evidence="2" id="KW-1185">Reference proteome</keyword>
<evidence type="ECO:0000313" key="2">
    <source>
        <dbReference type="Proteomes" id="UP000220251"/>
    </source>
</evidence>
<proteinExistence type="predicted"/>
<sequence length="76" mass="9109">MIEGEPYDFEYYDHDELDKFKARRSEKYVRLVKAYSQAKTKSDEKATKKAATAILRFREEEDVIKEKCRATGYFWS</sequence>
<name>A0A0H5DSC2_9BACT</name>
<keyword evidence="1" id="KW-0614">Plasmid</keyword>
<gene>
    <name evidence="1" type="ORF">ELAC_p0005</name>
</gene>
<geneLocation type="plasmid" evidence="1 2">
    <name>1</name>
</geneLocation>
<dbReference type="Proteomes" id="UP000220251">
    <property type="component" value="Plasmid 1"/>
</dbReference>
<organism evidence="1 2">
    <name type="scientific">Estrella lausannensis</name>
    <dbReference type="NCBI Taxonomy" id="483423"/>
    <lineage>
        <taxon>Bacteria</taxon>
        <taxon>Pseudomonadati</taxon>
        <taxon>Chlamydiota</taxon>
        <taxon>Chlamydiia</taxon>
        <taxon>Parachlamydiales</taxon>
        <taxon>Candidatus Criblamydiaceae</taxon>
        <taxon>Estrella</taxon>
    </lineage>
</organism>
<dbReference type="AlphaFoldDB" id="A0A0H5DSC2"/>